<dbReference type="InterPro" id="IPR001638">
    <property type="entry name" value="Solute-binding_3/MltF_N"/>
</dbReference>
<dbReference type="GO" id="GO:0016020">
    <property type="term" value="C:membrane"/>
    <property type="evidence" value="ECO:0007669"/>
    <property type="project" value="InterPro"/>
</dbReference>
<gene>
    <name evidence="10" type="ORF">BKP37_04380</name>
</gene>
<keyword evidence="5" id="KW-0449">Lipoprotein</keyword>
<dbReference type="InterPro" id="IPR001320">
    <property type="entry name" value="Iontro_rcpt_C"/>
</dbReference>
<organism evidence="10 11">
    <name type="scientific">Anaerobacillus alkalilacustris</name>
    <dbReference type="NCBI Taxonomy" id="393763"/>
    <lineage>
        <taxon>Bacteria</taxon>
        <taxon>Bacillati</taxon>
        <taxon>Bacillota</taxon>
        <taxon>Bacilli</taxon>
        <taxon>Bacillales</taxon>
        <taxon>Bacillaceae</taxon>
        <taxon>Anaerobacillus</taxon>
    </lineage>
</organism>
<feature type="domain" description="Solute-binding protein family 3/N-terminal" evidence="8">
    <location>
        <begin position="31"/>
        <end position="254"/>
    </location>
</feature>
<dbReference type="SMART" id="SM00079">
    <property type="entry name" value="PBPe"/>
    <property type="match status" value="1"/>
</dbReference>
<comment type="caution">
    <text evidence="10">The sequence shown here is derived from an EMBL/GenBank/DDBJ whole genome shotgun (WGS) entry which is preliminary data.</text>
</comment>
<dbReference type="GO" id="GO:0015276">
    <property type="term" value="F:ligand-gated monoatomic ion channel activity"/>
    <property type="evidence" value="ECO:0007669"/>
    <property type="project" value="InterPro"/>
</dbReference>
<dbReference type="SUPFAM" id="SSF53850">
    <property type="entry name" value="Periplasmic binding protein-like II"/>
    <property type="match status" value="1"/>
</dbReference>
<evidence type="ECO:0000313" key="11">
    <source>
        <dbReference type="Proteomes" id="UP000179524"/>
    </source>
</evidence>
<protein>
    <submittedName>
        <fullName evidence="10">ABC transporter substrate-binding protein</fullName>
    </submittedName>
</protein>
<dbReference type="EMBL" id="MLQR01000002">
    <property type="protein sequence ID" value="OIJ16902.1"/>
    <property type="molecule type" value="Genomic_DNA"/>
</dbReference>
<evidence type="ECO:0000256" key="1">
    <source>
        <dbReference type="ARBA" id="ARBA00004196"/>
    </source>
</evidence>
<dbReference type="RefSeq" id="WP_071308463.1">
    <property type="nucleotide sequence ID" value="NZ_MLQR01000002.1"/>
</dbReference>
<dbReference type="PANTHER" id="PTHR35936:SF17">
    <property type="entry name" value="ARGININE-BINDING EXTRACELLULAR PROTEIN ARTP"/>
    <property type="match status" value="1"/>
</dbReference>
<evidence type="ECO:0000313" key="10">
    <source>
        <dbReference type="EMBL" id="OIJ16902.1"/>
    </source>
</evidence>
<feature type="signal peptide" evidence="7">
    <location>
        <begin position="1"/>
        <end position="20"/>
    </location>
</feature>
<comment type="similarity">
    <text evidence="2 6">Belongs to the bacterial solute-binding protein 3 family.</text>
</comment>
<sequence length="255" mass="28187">MKKILSFALSCVLSIGVLTACGGQADEEKVTLVMGTSADYPPYEFIDTAVSDEIIGFDIDIANYIADHLGFELEIQDMDFNGLVPALTNNRIDFVLAGMTPTPERLENVDFSDIYYVAEQTIVFNAEKGYTSLEDLEGKKLGVQLGSIQVELANEIAEEIGGIEILERNRITDLIQEIKTGRIDAAIIEDTVGKGHIEANPELTSFVIVEENEAGSAIAFPKGSELKDEFNKVLQEMVENGEMDRLIMKWFYGEE</sequence>
<dbReference type="PROSITE" id="PS51257">
    <property type="entry name" value="PROKAR_LIPOPROTEIN"/>
    <property type="match status" value="1"/>
</dbReference>
<evidence type="ECO:0000259" key="8">
    <source>
        <dbReference type="SMART" id="SM00062"/>
    </source>
</evidence>
<feature type="chain" id="PRO_5038532033" evidence="7">
    <location>
        <begin position="21"/>
        <end position="255"/>
    </location>
</feature>
<dbReference type="PROSITE" id="PS01039">
    <property type="entry name" value="SBP_BACTERIAL_3"/>
    <property type="match status" value="1"/>
</dbReference>
<reference evidence="10 11" key="1">
    <citation type="submission" date="2016-10" db="EMBL/GenBank/DDBJ databases">
        <title>Draft genome sequences of four alkaliphilic bacteria belonging to the Anaerobacillus genus.</title>
        <authorList>
            <person name="Bassil N.M."/>
            <person name="Lloyd J.R."/>
        </authorList>
    </citation>
    <scope>NUCLEOTIDE SEQUENCE [LARGE SCALE GENOMIC DNA]</scope>
    <source>
        <strain evidence="10 11">DSM 18345</strain>
    </source>
</reference>
<evidence type="ECO:0000256" key="2">
    <source>
        <dbReference type="ARBA" id="ARBA00010333"/>
    </source>
</evidence>
<dbReference type="GO" id="GO:0030313">
    <property type="term" value="C:cell envelope"/>
    <property type="evidence" value="ECO:0007669"/>
    <property type="project" value="UniProtKB-SubCell"/>
</dbReference>
<dbReference type="AlphaFoldDB" id="A0A1S2LWI8"/>
<evidence type="ECO:0000259" key="9">
    <source>
        <dbReference type="SMART" id="SM00079"/>
    </source>
</evidence>
<evidence type="ECO:0000256" key="4">
    <source>
        <dbReference type="ARBA" id="ARBA00023139"/>
    </source>
</evidence>
<keyword evidence="3 7" id="KW-0732">Signal</keyword>
<dbReference type="Proteomes" id="UP000179524">
    <property type="component" value="Unassembled WGS sequence"/>
</dbReference>
<dbReference type="Pfam" id="PF00497">
    <property type="entry name" value="SBP_bac_3"/>
    <property type="match status" value="2"/>
</dbReference>
<feature type="domain" description="Ionotropic glutamate receptor C-terminal" evidence="9">
    <location>
        <begin position="31"/>
        <end position="253"/>
    </location>
</feature>
<keyword evidence="4" id="KW-0564">Palmitate</keyword>
<name>A0A1S2LWI8_9BACI</name>
<accession>A0A1S2LWI8</accession>
<evidence type="ECO:0000256" key="3">
    <source>
        <dbReference type="ARBA" id="ARBA00022729"/>
    </source>
</evidence>
<dbReference type="PANTHER" id="PTHR35936">
    <property type="entry name" value="MEMBRANE-BOUND LYTIC MUREIN TRANSGLYCOSYLASE F"/>
    <property type="match status" value="1"/>
</dbReference>
<comment type="subcellular location">
    <subcellularLocation>
        <location evidence="1">Cell envelope</location>
    </subcellularLocation>
</comment>
<dbReference type="OrthoDB" id="9811552at2"/>
<dbReference type="Gene3D" id="3.40.190.10">
    <property type="entry name" value="Periplasmic binding protein-like II"/>
    <property type="match status" value="2"/>
</dbReference>
<evidence type="ECO:0000256" key="6">
    <source>
        <dbReference type="RuleBase" id="RU003744"/>
    </source>
</evidence>
<dbReference type="InterPro" id="IPR018313">
    <property type="entry name" value="SBP_3_CS"/>
</dbReference>
<proteinExistence type="inferred from homology"/>
<dbReference type="SMART" id="SM00062">
    <property type="entry name" value="PBPb"/>
    <property type="match status" value="1"/>
</dbReference>
<evidence type="ECO:0000256" key="7">
    <source>
        <dbReference type="SAM" id="SignalP"/>
    </source>
</evidence>
<evidence type="ECO:0000256" key="5">
    <source>
        <dbReference type="ARBA" id="ARBA00023288"/>
    </source>
</evidence>
<keyword evidence="11" id="KW-1185">Reference proteome</keyword>